<dbReference type="GO" id="GO:0006508">
    <property type="term" value="P:proteolysis"/>
    <property type="evidence" value="ECO:0007669"/>
    <property type="project" value="InterPro"/>
</dbReference>
<dbReference type="SUPFAM" id="SSF50494">
    <property type="entry name" value="Trypsin-like serine proteases"/>
    <property type="match status" value="1"/>
</dbReference>
<keyword evidence="4" id="KW-1185">Reference proteome</keyword>
<dbReference type="InterPro" id="IPR018114">
    <property type="entry name" value="TRYPSIN_HIS"/>
</dbReference>
<dbReference type="InterPro" id="IPR009003">
    <property type="entry name" value="Peptidase_S1_PA"/>
</dbReference>
<evidence type="ECO:0000313" key="4">
    <source>
        <dbReference type="Proteomes" id="UP000017127"/>
    </source>
</evidence>
<dbReference type="AlphaFoldDB" id="U7QFP3"/>
<dbReference type="PROSITE" id="PS00134">
    <property type="entry name" value="TRYPSIN_HIS"/>
    <property type="match status" value="1"/>
</dbReference>
<feature type="chain" id="PRO_5004686228" evidence="1">
    <location>
        <begin position="26"/>
        <end position="251"/>
    </location>
</feature>
<comment type="caution">
    <text evidence="3">The sequence shown here is derived from an EMBL/GenBank/DDBJ whole genome shotgun (WGS) entry which is preliminary data.</text>
</comment>
<feature type="domain" description="Peptidase S1" evidence="2">
    <location>
        <begin position="37"/>
        <end position="251"/>
    </location>
</feature>
<dbReference type="Gene3D" id="2.40.10.10">
    <property type="entry name" value="Trypsin-like serine proteases"/>
    <property type="match status" value="1"/>
</dbReference>
<accession>U7QFP3</accession>
<evidence type="ECO:0000259" key="2">
    <source>
        <dbReference type="PROSITE" id="PS50240"/>
    </source>
</evidence>
<gene>
    <name evidence="3" type="ORF">M595_3250</name>
</gene>
<dbReference type="EMBL" id="AUZM01000030">
    <property type="protein sequence ID" value="ERT06774.1"/>
    <property type="molecule type" value="Genomic_DNA"/>
</dbReference>
<dbReference type="InterPro" id="IPR001254">
    <property type="entry name" value="Trypsin_dom"/>
</dbReference>
<organism evidence="3 4">
    <name type="scientific">Lyngbya aestuarii BL J</name>
    <dbReference type="NCBI Taxonomy" id="1348334"/>
    <lineage>
        <taxon>Bacteria</taxon>
        <taxon>Bacillati</taxon>
        <taxon>Cyanobacteriota</taxon>
        <taxon>Cyanophyceae</taxon>
        <taxon>Oscillatoriophycideae</taxon>
        <taxon>Oscillatoriales</taxon>
        <taxon>Microcoleaceae</taxon>
        <taxon>Lyngbya</taxon>
    </lineage>
</organism>
<sequence>MCFKKVGFLASTIVSTAIYTVSLFAAFELNHQAKAIVVSGDPNDYIVEPGTGYDGVVPLNIQTSFGGFLCSGSLLPTGQHILTAAHCLASSIDTIDFEPFIPLGSLFTTGVTAFFDLPIGEVQVKAEEFYIHPNWNGRYYDGNDLAIIKLAELAPTTAERYDIYRGSNELGQPSIKVGVGLTGNGNSDERFFDINKRLSLNTYDAFGEVLNDIFPEVNFPVGTALLSDFDNGNPVNDALGIIAGIPNLGLG</sequence>
<feature type="signal peptide" evidence="1">
    <location>
        <begin position="1"/>
        <end position="25"/>
    </location>
</feature>
<reference evidence="3 4" key="1">
    <citation type="journal article" date="2013" name="Front. Microbiol.">
        <title>Comparative genomic analyses of the cyanobacterium, Lyngbya aestuarii BL J, a powerful hydrogen producer.</title>
        <authorList>
            <person name="Kothari A."/>
            <person name="Vaughn M."/>
            <person name="Garcia-Pichel F."/>
        </authorList>
    </citation>
    <scope>NUCLEOTIDE SEQUENCE [LARGE SCALE GENOMIC DNA]</scope>
    <source>
        <strain evidence="3 4">BL J</strain>
    </source>
</reference>
<dbReference type="Proteomes" id="UP000017127">
    <property type="component" value="Unassembled WGS sequence"/>
</dbReference>
<evidence type="ECO:0000256" key="1">
    <source>
        <dbReference type="SAM" id="SignalP"/>
    </source>
</evidence>
<proteinExistence type="predicted"/>
<evidence type="ECO:0000313" key="3">
    <source>
        <dbReference type="EMBL" id="ERT06774.1"/>
    </source>
</evidence>
<name>U7QFP3_9CYAN</name>
<keyword evidence="1" id="KW-0732">Signal</keyword>
<protein>
    <submittedName>
        <fullName evidence="3">Trypsin family protein</fullName>
    </submittedName>
</protein>
<dbReference type="GO" id="GO:0004252">
    <property type="term" value="F:serine-type endopeptidase activity"/>
    <property type="evidence" value="ECO:0007669"/>
    <property type="project" value="InterPro"/>
</dbReference>
<dbReference type="InterPro" id="IPR043504">
    <property type="entry name" value="Peptidase_S1_PA_chymotrypsin"/>
</dbReference>
<dbReference type="Pfam" id="PF00089">
    <property type="entry name" value="Trypsin"/>
    <property type="match status" value="1"/>
</dbReference>
<dbReference type="PROSITE" id="PS50240">
    <property type="entry name" value="TRYPSIN_DOM"/>
    <property type="match status" value="1"/>
</dbReference>